<dbReference type="GO" id="GO:0003676">
    <property type="term" value="F:nucleic acid binding"/>
    <property type="evidence" value="ECO:0007669"/>
    <property type="project" value="InterPro"/>
</dbReference>
<evidence type="ECO:0000313" key="2">
    <source>
        <dbReference type="EMBL" id="KAA3484552.1"/>
    </source>
</evidence>
<dbReference type="OrthoDB" id="1723222at2759"/>
<dbReference type="PROSITE" id="PS50994">
    <property type="entry name" value="INTEGRASE"/>
    <property type="match status" value="1"/>
</dbReference>
<dbReference type="AlphaFoldDB" id="A0A5B6WUN2"/>
<name>A0A5B6WUN2_9ROSI</name>
<dbReference type="Proteomes" id="UP000325315">
    <property type="component" value="Unassembled WGS sequence"/>
</dbReference>
<dbReference type="Gene3D" id="3.30.420.10">
    <property type="entry name" value="Ribonuclease H-like superfamily/Ribonuclease H"/>
    <property type="match status" value="1"/>
</dbReference>
<dbReference type="InterPro" id="IPR036397">
    <property type="entry name" value="RNaseH_sf"/>
</dbReference>
<gene>
    <name evidence="2" type="ORF">EPI10_006628</name>
</gene>
<keyword evidence="3" id="KW-1185">Reference proteome</keyword>
<proteinExistence type="predicted"/>
<dbReference type="EMBL" id="SMMG02000002">
    <property type="protein sequence ID" value="KAA3484552.1"/>
    <property type="molecule type" value="Genomic_DNA"/>
</dbReference>
<accession>A0A5B6WUN2</accession>
<organism evidence="2 3">
    <name type="scientific">Gossypium australe</name>
    <dbReference type="NCBI Taxonomy" id="47621"/>
    <lineage>
        <taxon>Eukaryota</taxon>
        <taxon>Viridiplantae</taxon>
        <taxon>Streptophyta</taxon>
        <taxon>Embryophyta</taxon>
        <taxon>Tracheophyta</taxon>
        <taxon>Spermatophyta</taxon>
        <taxon>Magnoliopsida</taxon>
        <taxon>eudicotyledons</taxon>
        <taxon>Gunneridae</taxon>
        <taxon>Pentapetalae</taxon>
        <taxon>rosids</taxon>
        <taxon>malvids</taxon>
        <taxon>Malvales</taxon>
        <taxon>Malvaceae</taxon>
        <taxon>Malvoideae</taxon>
        <taxon>Gossypium</taxon>
    </lineage>
</organism>
<sequence>MFLPGLVPSCSNSDEGAHFDCKLVANALNKHEVKHKIATTYYPQTNGHAEVSNREIKQILEKAVNPNPYHIAFKTPLRMSPFKLVYGKTYHLPVELEYKTYWEIKKLNVDCSAAGTNRLLELNEMDEF</sequence>
<reference evidence="2" key="1">
    <citation type="submission" date="2019-08" db="EMBL/GenBank/DDBJ databases">
        <authorList>
            <person name="Liu F."/>
        </authorList>
    </citation>
    <scope>NUCLEOTIDE SEQUENCE [LARGE SCALE GENOMIC DNA]</scope>
    <source>
        <strain evidence="2">PA1801</strain>
        <tissue evidence="2">Leaf</tissue>
    </source>
</reference>
<dbReference type="GO" id="GO:0015074">
    <property type="term" value="P:DNA integration"/>
    <property type="evidence" value="ECO:0007669"/>
    <property type="project" value="InterPro"/>
</dbReference>
<dbReference type="SUPFAM" id="SSF53098">
    <property type="entry name" value="Ribonuclease H-like"/>
    <property type="match status" value="1"/>
</dbReference>
<evidence type="ECO:0000313" key="3">
    <source>
        <dbReference type="Proteomes" id="UP000325315"/>
    </source>
</evidence>
<feature type="domain" description="Integrase catalytic" evidence="1">
    <location>
        <begin position="1"/>
        <end position="60"/>
    </location>
</feature>
<dbReference type="InterPro" id="IPR012337">
    <property type="entry name" value="RNaseH-like_sf"/>
</dbReference>
<dbReference type="PANTHER" id="PTHR47266">
    <property type="entry name" value="ENDONUCLEASE-RELATED"/>
    <property type="match status" value="1"/>
</dbReference>
<evidence type="ECO:0000259" key="1">
    <source>
        <dbReference type="PROSITE" id="PS50994"/>
    </source>
</evidence>
<comment type="caution">
    <text evidence="2">The sequence shown here is derived from an EMBL/GenBank/DDBJ whole genome shotgun (WGS) entry which is preliminary data.</text>
</comment>
<dbReference type="InterPro" id="IPR001584">
    <property type="entry name" value="Integrase_cat-core"/>
</dbReference>
<dbReference type="InterPro" id="IPR052160">
    <property type="entry name" value="Gypsy_RT_Integrase-like"/>
</dbReference>
<protein>
    <submittedName>
        <fullName evidence="2">Protein NYNRIN-like</fullName>
    </submittedName>
</protein>